<protein>
    <submittedName>
        <fullName evidence="1">Uncharacterized protein</fullName>
    </submittedName>
</protein>
<reference evidence="1" key="1">
    <citation type="journal article" date="2022" name="Int. J. Mol. Sci.">
        <title>Draft Genome of Tanacetum Coccineum: Genomic Comparison of Closely Related Tanacetum-Family Plants.</title>
        <authorList>
            <person name="Yamashiro T."/>
            <person name="Shiraishi A."/>
            <person name="Nakayama K."/>
            <person name="Satake H."/>
        </authorList>
    </citation>
    <scope>NUCLEOTIDE SEQUENCE</scope>
</reference>
<gene>
    <name evidence="1" type="ORF">Tco_0875958</name>
</gene>
<comment type="caution">
    <text evidence="1">The sequence shown here is derived from an EMBL/GenBank/DDBJ whole genome shotgun (WGS) entry which is preliminary data.</text>
</comment>
<dbReference type="EMBL" id="BQNB010013540">
    <property type="protein sequence ID" value="GJT17252.1"/>
    <property type="molecule type" value="Genomic_DNA"/>
</dbReference>
<organism evidence="1 2">
    <name type="scientific">Tanacetum coccineum</name>
    <dbReference type="NCBI Taxonomy" id="301880"/>
    <lineage>
        <taxon>Eukaryota</taxon>
        <taxon>Viridiplantae</taxon>
        <taxon>Streptophyta</taxon>
        <taxon>Embryophyta</taxon>
        <taxon>Tracheophyta</taxon>
        <taxon>Spermatophyta</taxon>
        <taxon>Magnoliopsida</taxon>
        <taxon>eudicotyledons</taxon>
        <taxon>Gunneridae</taxon>
        <taxon>Pentapetalae</taxon>
        <taxon>asterids</taxon>
        <taxon>campanulids</taxon>
        <taxon>Asterales</taxon>
        <taxon>Asteraceae</taxon>
        <taxon>Asteroideae</taxon>
        <taxon>Anthemideae</taxon>
        <taxon>Anthemidinae</taxon>
        <taxon>Tanacetum</taxon>
    </lineage>
</organism>
<accession>A0ABQ5BTP6</accession>
<name>A0ABQ5BTP6_9ASTR</name>
<evidence type="ECO:0000313" key="2">
    <source>
        <dbReference type="Proteomes" id="UP001151760"/>
    </source>
</evidence>
<reference evidence="1" key="2">
    <citation type="submission" date="2022-01" db="EMBL/GenBank/DDBJ databases">
        <authorList>
            <person name="Yamashiro T."/>
            <person name="Shiraishi A."/>
            <person name="Satake H."/>
            <person name="Nakayama K."/>
        </authorList>
    </citation>
    <scope>NUCLEOTIDE SEQUENCE</scope>
</reference>
<evidence type="ECO:0000313" key="1">
    <source>
        <dbReference type="EMBL" id="GJT17252.1"/>
    </source>
</evidence>
<proteinExistence type="predicted"/>
<dbReference type="Proteomes" id="UP001151760">
    <property type="component" value="Unassembled WGS sequence"/>
</dbReference>
<keyword evidence="2" id="KW-1185">Reference proteome</keyword>
<sequence>MCTTTQVITVLDGVIHCLLGYLLSFGELPAKVHEPLENPQTLPVPQDEDEREPMFIQAHDPDYVPEPVYPEYIPLEDDHEFPAEEQPLPPIITYTVSHWVCYLVRSAGGSGGYGDDERRGWSVDYPWTGEMMEMMKTAIIADDARGRWRTRRMEEDEEEEEHCSG</sequence>